<evidence type="ECO:0000313" key="2">
    <source>
        <dbReference type="EMBL" id="NHO67471.1"/>
    </source>
</evidence>
<feature type="transmembrane region" description="Helical" evidence="1">
    <location>
        <begin position="162"/>
        <end position="182"/>
    </location>
</feature>
<feature type="transmembrane region" description="Helical" evidence="1">
    <location>
        <begin position="188"/>
        <end position="210"/>
    </location>
</feature>
<keyword evidence="1" id="KW-0812">Transmembrane</keyword>
<protein>
    <submittedName>
        <fullName evidence="2">NnrS family protein</fullName>
    </submittedName>
</protein>
<keyword evidence="1" id="KW-0472">Membrane</keyword>
<feature type="transmembrane region" description="Helical" evidence="1">
    <location>
        <begin position="317"/>
        <end position="335"/>
    </location>
</feature>
<evidence type="ECO:0000313" key="3">
    <source>
        <dbReference type="Proteomes" id="UP000787472"/>
    </source>
</evidence>
<reference evidence="2" key="1">
    <citation type="submission" date="2020-03" db="EMBL/GenBank/DDBJ databases">
        <authorList>
            <person name="Guo F."/>
        </authorList>
    </citation>
    <scope>NUCLEOTIDE SEQUENCE</scope>
    <source>
        <strain evidence="2">JCM 30134</strain>
    </source>
</reference>
<accession>A0A9E5T246</accession>
<organism evidence="2 3">
    <name type="scientific">Pseudomaricurvus hydrocarbonicus</name>
    <dbReference type="NCBI Taxonomy" id="1470433"/>
    <lineage>
        <taxon>Bacteria</taxon>
        <taxon>Pseudomonadati</taxon>
        <taxon>Pseudomonadota</taxon>
        <taxon>Gammaproteobacteria</taxon>
        <taxon>Cellvibrionales</taxon>
        <taxon>Cellvibrionaceae</taxon>
        <taxon>Pseudomaricurvus</taxon>
    </lineage>
</organism>
<dbReference type="Proteomes" id="UP000787472">
    <property type="component" value="Unassembled WGS sequence"/>
</dbReference>
<dbReference type="AlphaFoldDB" id="A0A9E5T246"/>
<keyword evidence="3" id="KW-1185">Reference proteome</keyword>
<feature type="transmembrane region" description="Helical" evidence="1">
    <location>
        <begin position="347"/>
        <end position="370"/>
    </location>
</feature>
<comment type="caution">
    <text evidence="2">The sequence shown here is derived from an EMBL/GenBank/DDBJ whole genome shotgun (WGS) entry which is preliminary data.</text>
</comment>
<feature type="transmembrane region" description="Helical" evidence="1">
    <location>
        <begin position="376"/>
        <end position="400"/>
    </location>
</feature>
<feature type="transmembrane region" description="Helical" evidence="1">
    <location>
        <begin position="131"/>
        <end position="150"/>
    </location>
</feature>
<name>A0A9E5T246_9GAMM</name>
<feature type="transmembrane region" description="Helical" evidence="1">
    <location>
        <begin position="286"/>
        <end position="311"/>
    </location>
</feature>
<dbReference type="Pfam" id="PF05940">
    <property type="entry name" value="NnrS"/>
    <property type="match status" value="1"/>
</dbReference>
<feature type="transmembrane region" description="Helical" evidence="1">
    <location>
        <begin position="78"/>
        <end position="97"/>
    </location>
</feature>
<proteinExistence type="predicted"/>
<feature type="transmembrane region" description="Helical" evidence="1">
    <location>
        <begin position="109"/>
        <end position="125"/>
    </location>
</feature>
<feature type="transmembrane region" description="Helical" evidence="1">
    <location>
        <begin position="39"/>
        <end position="58"/>
    </location>
</feature>
<gene>
    <name evidence="2" type="ORF">G8770_18155</name>
</gene>
<dbReference type="InterPro" id="IPR010266">
    <property type="entry name" value="NnrS"/>
</dbReference>
<feature type="transmembrane region" description="Helical" evidence="1">
    <location>
        <begin position="231"/>
        <end position="251"/>
    </location>
</feature>
<keyword evidence="1" id="KW-1133">Transmembrane helix</keyword>
<sequence>MNNRLAQVSAPNSPSPDVSVKAASTDRSWPFFRLAFRPFFWLGALFSSISLTLWSAHYSLGMPLTPYGGSYFWHLHEMLFGFVTAIIVGFLLTAVQTWTKVPGLKGKPLIALVALWLLARLFMLLPHWLPAQLISTTDLLFLPLAAMFLARPIIKARLWRNLLFVPILLCMAALNGMMHASLTQPTSLSFTAVAHTMILLVALVMCIMGGRVFPMFTANGTHTARVAPWPWLEKLAILTTALCVLLSLQVVDVPATLKGSVFLLAGIANAARALRWRIWVTLQVPLVWSLHLSYWAVSLGLALLGLVELGIFSHTSAAYHAITVGGMGVMILSMMSRVSLGHTGRLIAANAWVTLSLLIIVLAFLMRVLAPLVFDAIAISILASGGLWAAAYGMFVIAYAPVLFSPRPDGAPG</sequence>
<evidence type="ECO:0000256" key="1">
    <source>
        <dbReference type="SAM" id="Phobius"/>
    </source>
</evidence>
<dbReference type="EMBL" id="JAAONZ010000017">
    <property type="protein sequence ID" value="NHO67471.1"/>
    <property type="molecule type" value="Genomic_DNA"/>
</dbReference>